<evidence type="ECO:0000313" key="2">
    <source>
        <dbReference type="EMBL" id="MED6225096.1"/>
    </source>
</evidence>
<feature type="region of interest" description="Disordered" evidence="1">
    <location>
        <begin position="76"/>
        <end position="123"/>
    </location>
</feature>
<evidence type="ECO:0000313" key="3">
    <source>
        <dbReference type="Proteomes" id="UP001341840"/>
    </source>
</evidence>
<feature type="region of interest" description="Disordered" evidence="1">
    <location>
        <begin position="146"/>
        <end position="167"/>
    </location>
</feature>
<feature type="compositionally biased region" description="Polar residues" evidence="1">
    <location>
        <begin position="78"/>
        <end position="91"/>
    </location>
</feature>
<comment type="caution">
    <text evidence="2">The sequence shown here is derived from an EMBL/GenBank/DDBJ whole genome shotgun (WGS) entry which is preliminary data.</text>
</comment>
<organism evidence="2 3">
    <name type="scientific">Stylosanthes scabra</name>
    <dbReference type="NCBI Taxonomy" id="79078"/>
    <lineage>
        <taxon>Eukaryota</taxon>
        <taxon>Viridiplantae</taxon>
        <taxon>Streptophyta</taxon>
        <taxon>Embryophyta</taxon>
        <taxon>Tracheophyta</taxon>
        <taxon>Spermatophyta</taxon>
        <taxon>Magnoliopsida</taxon>
        <taxon>eudicotyledons</taxon>
        <taxon>Gunneridae</taxon>
        <taxon>Pentapetalae</taxon>
        <taxon>rosids</taxon>
        <taxon>fabids</taxon>
        <taxon>Fabales</taxon>
        <taxon>Fabaceae</taxon>
        <taxon>Papilionoideae</taxon>
        <taxon>50 kb inversion clade</taxon>
        <taxon>dalbergioids sensu lato</taxon>
        <taxon>Dalbergieae</taxon>
        <taxon>Pterocarpus clade</taxon>
        <taxon>Stylosanthes</taxon>
    </lineage>
</organism>
<protein>
    <submittedName>
        <fullName evidence="2">Uncharacterized protein</fullName>
    </submittedName>
</protein>
<dbReference type="Proteomes" id="UP001341840">
    <property type="component" value="Unassembled WGS sequence"/>
</dbReference>
<sequence>MPTFYLSSTLDRKWDNLTTLVEISAQVTNNEFEEEEEETLVETSTQVTNNEFELEEEEGHDGESILIESYVEVDENSRTTNKNLSVNNTLDSSSSSSSSYLRKADAPCRSREEEWPRSKNRCGDIDTKAKINVEGLDDNDMKETEMNLGQWNTHKKKDKNGKDKKASVMYVLNGKQWA</sequence>
<accession>A0ABU6ZSW5</accession>
<gene>
    <name evidence="2" type="ORF">PIB30_090468</name>
</gene>
<proteinExistence type="predicted"/>
<name>A0ABU6ZSW5_9FABA</name>
<dbReference type="EMBL" id="JASCZI010273610">
    <property type="protein sequence ID" value="MED6225096.1"/>
    <property type="molecule type" value="Genomic_DNA"/>
</dbReference>
<reference evidence="2 3" key="1">
    <citation type="journal article" date="2023" name="Plants (Basel)">
        <title>Bridging the Gap: Combining Genomics and Transcriptomics Approaches to Understand Stylosanthes scabra, an Orphan Legume from the Brazilian Caatinga.</title>
        <authorList>
            <person name="Ferreira-Neto J.R.C."/>
            <person name="da Silva M.D."/>
            <person name="Binneck E."/>
            <person name="de Melo N.F."/>
            <person name="da Silva R.H."/>
            <person name="de Melo A.L.T.M."/>
            <person name="Pandolfi V."/>
            <person name="Bustamante F.O."/>
            <person name="Brasileiro-Vidal A.C."/>
            <person name="Benko-Iseppon A.M."/>
        </authorList>
    </citation>
    <scope>NUCLEOTIDE SEQUENCE [LARGE SCALE GENOMIC DNA]</scope>
    <source>
        <tissue evidence="2">Leaves</tissue>
    </source>
</reference>
<keyword evidence="3" id="KW-1185">Reference proteome</keyword>
<feature type="compositionally biased region" description="Basic and acidic residues" evidence="1">
    <location>
        <begin position="102"/>
        <end position="123"/>
    </location>
</feature>
<evidence type="ECO:0000256" key="1">
    <source>
        <dbReference type="SAM" id="MobiDB-lite"/>
    </source>
</evidence>